<name>A0AAD8W1I8_LOLMU</name>
<feature type="domain" description="Reverse transcriptase" evidence="2">
    <location>
        <begin position="199"/>
        <end position="361"/>
    </location>
</feature>
<dbReference type="PANTHER" id="PTHR19446">
    <property type="entry name" value="REVERSE TRANSCRIPTASES"/>
    <property type="match status" value="1"/>
</dbReference>
<proteinExistence type="predicted"/>
<comment type="caution">
    <text evidence="3">The sequence shown here is derived from an EMBL/GenBank/DDBJ whole genome shotgun (WGS) entry which is preliminary data.</text>
</comment>
<dbReference type="SUPFAM" id="SSF56672">
    <property type="entry name" value="DNA/RNA polymerases"/>
    <property type="match status" value="1"/>
</dbReference>
<reference evidence="3" key="1">
    <citation type="submission" date="2023-07" db="EMBL/GenBank/DDBJ databases">
        <title>A chromosome-level genome assembly of Lolium multiflorum.</title>
        <authorList>
            <person name="Chen Y."/>
            <person name="Copetti D."/>
            <person name="Kolliker R."/>
            <person name="Studer B."/>
        </authorList>
    </citation>
    <scope>NUCLEOTIDE SEQUENCE</scope>
    <source>
        <strain evidence="3">02402/16</strain>
        <tissue evidence="3">Leaf</tissue>
    </source>
</reference>
<dbReference type="InterPro" id="IPR000477">
    <property type="entry name" value="RT_dom"/>
</dbReference>
<organism evidence="3 4">
    <name type="scientific">Lolium multiflorum</name>
    <name type="common">Italian ryegrass</name>
    <name type="synonym">Lolium perenne subsp. multiflorum</name>
    <dbReference type="NCBI Taxonomy" id="4521"/>
    <lineage>
        <taxon>Eukaryota</taxon>
        <taxon>Viridiplantae</taxon>
        <taxon>Streptophyta</taxon>
        <taxon>Embryophyta</taxon>
        <taxon>Tracheophyta</taxon>
        <taxon>Spermatophyta</taxon>
        <taxon>Magnoliopsida</taxon>
        <taxon>Liliopsida</taxon>
        <taxon>Poales</taxon>
        <taxon>Poaceae</taxon>
        <taxon>BOP clade</taxon>
        <taxon>Pooideae</taxon>
        <taxon>Poodae</taxon>
        <taxon>Poeae</taxon>
        <taxon>Poeae Chloroplast Group 2 (Poeae type)</taxon>
        <taxon>Loliodinae</taxon>
        <taxon>Loliinae</taxon>
        <taxon>Lolium</taxon>
    </lineage>
</organism>
<dbReference type="EMBL" id="JAUUTY010000005">
    <property type="protein sequence ID" value="KAK1629071.1"/>
    <property type="molecule type" value="Genomic_DNA"/>
</dbReference>
<evidence type="ECO:0000259" key="2">
    <source>
        <dbReference type="Pfam" id="PF00078"/>
    </source>
</evidence>
<feature type="region of interest" description="Disordered" evidence="1">
    <location>
        <begin position="25"/>
        <end position="54"/>
    </location>
</feature>
<dbReference type="InterPro" id="IPR043502">
    <property type="entry name" value="DNA/RNA_pol_sf"/>
</dbReference>
<dbReference type="CDD" id="cd01650">
    <property type="entry name" value="RT_nLTR_like"/>
    <property type="match status" value="1"/>
</dbReference>
<evidence type="ECO:0000313" key="3">
    <source>
        <dbReference type="EMBL" id="KAK1629071.1"/>
    </source>
</evidence>
<protein>
    <recommendedName>
        <fullName evidence="2">Reverse transcriptase domain-containing protein</fullName>
    </recommendedName>
</protein>
<evidence type="ECO:0000256" key="1">
    <source>
        <dbReference type="SAM" id="MobiDB-lite"/>
    </source>
</evidence>
<accession>A0AAD8W1I8</accession>
<dbReference type="AlphaFoldDB" id="A0AAD8W1I8"/>
<dbReference type="Proteomes" id="UP001231189">
    <property type="component" value="Unassembled WGS sequence"/>
</dbReference>
<gene>
    <name evidence="3" type="ORF">QYE76_003386</name>
</gene>
<sequence>MVAAYWKVSGDFDFSSRVFRSKHLSSPERASEASRGGHTVGRRASLGHRPSGGGLHQACPSGFLKSSENKTFDINSGIFLKVDFCTKRDTMAILPKTALVRVSCIQNTQIRGKTIAKVFEKVDTFWTYQALELTFTGVELDEVLAGMKLDSAPSPDGLHVLFFKRFWGTLKAPILQMLNDFVLGRINVACLNYGVISLIPKSQGADNIKHIRSIALINVIFKFIAKAYATRLAPVALRTINRSQTAFIKGRSLHEGVLALHEIAHELRVKKLRGLLLKRDFEKAFDLVSWGFPREVLLRKGFSPMIVHRLMQLVSGGQTAVNVNGVIGDYFRNARGVRQGDPLSPILFDFMVDSLAAIVSRASESGTSRGSCHTLYRVVLPTSNTLTTP</sequence>
<evidence type="ECO:0000313" key="4">
    <source>
        <dbReference type="Proteomes" id="UP001231189"/>
    </source>
</evidence>
<dbReference type="Pfam" id="PF00078">
    <property type="entry name" value="RVT_1"/>
    <property type="match status" value="1"/>
</dbReference>
<keyword evidence="4" id="KW-1185">Reference proteome</keyword>